<evidence type="ECO:0000256" key="2">
    <source>
        <dbReference type="SAM" id="SignalP"/>
    </source>
</evidence>
<dbReference type="InterPro" id="IPR006047">
    <property type="entry name" value="GH13_cat_dom"/>
</dbReference>
<dbReference type="RefSeq" id="WP_343914867.1">
    <property type="nucleotide sequence ID" value="NZ_BAAAGE010000009.1"/>
</dbReference>
<evidence type="ECO:0000313" key="5">
    <source>
        <dbReference type="Proteomes" id="UP001501758"/>
    </source>
</evidence>
<feature type="chain" id="PRO_5046103858" description="Glycosyl hydrolase family 13 catalytic domain-containing protein" evidence="2">
    <location>
        <begin position="25"/>
        <end position="1127"/>
    </location>
</feature>
<dbReference type="Gene3D" id="3.20.20.80">
    <property type="entry name" value="Glycosidases"/>
    <property type="match status" value="2"/>
</dbReference>
<dbReference type="Pfam" id="PF13290">
    <property type="entry name" value="CHB_HEX_C_1"/>
    <property type="match status" value="2"/>
</dbReference>
<dbReference type="Proteomes" id="UP001501758">
    <property type="component" value="Unassembled WGS sequence"/>
</dbReference>
<accession>A0ABN1JB59</accession>
<dbReference type="InterPro" id="IPR013783">
    <property type="entry name" value="Ig-like_fold"/>
</dbReference>
<comment type="caution">
    <text evidence="4">The sequence shown here is derived from an EMBL/GenBank/DDBJ whole genome shotgun (WGS) entry which is preliminary data.</text>
</comment>
<name>A0ABN1JB59_9FLAO</name>
<dbReference type="NCBIfam" id="TIGR04183">
    <property type="entry name" value="Por_Secre_tail"/>
    <property type="match status" value="1"/>
</dbReference>
<dbReference type="Pfam" id="PF16738">
    <property type="entry name" value="CBM26"/>
    <property type="match status" value="3"/>
</dbReference>
<dbReference type="Gene3D" id="2.60.40.10">
    <property type="entry name" value="Immunoglobulins"/>
    <property type="match status" value="3"/>
</dbReference>
<keyword evidence="1 2" id="KW-0732">Signal</keyword>
<dbReference type="PANTHER" id="PTHR10357">
    <property type="entry name" value="ALPHA-AMYLASE FAMILY MEMBER"/>
    <property type="match status" value="1"/>
</dbReference>
<evidence type="ECO:0000259" key="3">
    <source>
        <dbReference type="SMART" id="SM00642"/>
    </source>
</evidence>
<dbReference type="InterPro" id="IPR059177">
    <property type="entry name" value="GH29D-like_dom"/>
</dbReference>
<dbReference type="Pfam" id="PF00128">
    <property type="entry name" value="Alpha-amylase"/>
    <property type="match status" value="1"/>
</dbReference>
<dbReference type="SMART" id="SM00642">
    <property type="entry name" value="Aamy"/>
    <property type="match status" value="1"/>
</dbReference>
<reference evidence="4 5" key="1">
    <citation type="journal article" date="2019" name="Int. J. Syst. Evol. Microbiol.">
        <title>The Global Catalogue of Microorganisms (GCM) 10K type strain sequencing project: providing services to taxonomists for standard genome sequencing and annotation.</title>
        <authorList>
            <consortium name="The Broad Institute Genomics Platform"/>
            <consortium name="The Broad Institute Genome Sequencing Center for Infectious Disease"/>
            <person name="Wu L."/>
            <person name="Ma J."/>
        </authorList>
    </citation>
    <scope>NUCLEOTIDE SEQUENCE [LARGE SCALE GENOMIC DNA]</scope>
    <source>
        <strain evidence="4 5">JCM 15974</strain>
    </source>
</reference>
<dbReference type="PANTHER" id="PTHR10357:SF209">
    <property type="entry name" value="PERIPLASMIC ALPHA-AMYLASE"/>
    <property type="match status" value="1"/>
</dbReference>
<evidence type="ECO:0000313" key="4">
    <source>
        <dbReference type="EMBL" id="GAA0734028.1"/>
    </source>
</evidence>
<dbReference type="SUPFAM" id="SSF51445">
    <property type="entry name" value="(Trans)glycosidases"/>
    <property type="match status" value="1"/>
</dbReference>
<feature type="signal peptide" evidence="2">
    <location>
        <begin position="1"/>
        <end position="24"/>
    </location>
</feature>
<sequence>MKKILYLGLLVVCLCLPKIGIAQAERNLPFSWDNLTVYFLITDRFYNGDTTNDSNFDRFQDSRNNELDFHGGDIAGVTQKLEEGYFDELGVSAIWVTPVVENRHGFNNPPADDPTFRDYPYHGYHTNDWTAFDPNFTSAEDFEKFIDTAHDHGIRVLLDIVMNHSGYRTYKNVNGQLEFVDEDYPSDWVRLQCGSENGELPCDDLTTPLFGLPDIRTESFNSVALPQWLIDKWDAEGRRQQELDELNAYFARTGKPRAPRYYLIKWLTDWVREYGIDGFRVDTERHVGVDAWAELKDEAVSALREWKQNNPTKKLDDLDFYMTGEHSGVNIIGNVGDPLPDDFTVGKFNSMINFRSPKEAYTDLGQEEIFSSFAAKLNNNDNGFNTPGEYNMISYLRSHDFSEFFTGNMFEGAVKLLLSPGGAQIYYGDESGRQFFNATTYVDAGYRSDMNWDSIDDALLLHWRKLGKFRREHISIGGGSHQKLSDAPYIFKREYDRNGVSDKALVFQGQDNDFAGALNVFGMWPDGTLLKDYFSDTTATVTGGTVTFGTTFGIVLVGEPFDLSDSVTLSIDPVSGFYNDAITVSMTASTTAEGASTSIYYTTDGSDPSATSIVYTTPFTVNGSASIKAIAIDSDGNESAIVSRDYIIGDGEPFNVYFKKPSDWSSAYIYIFNQNTGDPLPGFPAWPGEQMDGVAGTPWYSYLIDQDVQVGIVFNDNGGAQSEDLTRIVEGWYDGQWFNTCPSDCPTGPQPPTLTVSPDSGVYNASVEVSMSATNDGVIYYTLDGSIPDNTSTLYEGEFVISSVGTTELNAIAMNDTGSSSIESRTYTIQDVAGYTVNFRKPDTWGTSYIYLFDKNANAAIPGFPAWPGIEMTQLSTSPWYSYTIDETIEVGIVFNDNGGSQSDDLFRTTDGWYNNGWTDTCPGECPGITPDDSFDVFFKKPSSWNTAYIYIFDKNANASIPGFPAWPGVAMNEVAGSPWYSYTIDESVEVGIVFNDNGGAQTDDQFRTVEGWYDNQWFNNCPSDCPSSEDIKGSFVDQKPEGDALQLVKAWPNPFNDSLTLSFTGNMKDNRVRIEIFDLAGKNTNTSITKDTKTNTVTMNTANLPKGIYLLKIVSNKNVKVLKMVK</sequence>
<feature type="domain" description="Glycosyl hydrolase family 13 catalytic" evidence="3">
    <location>
        <begin position="39"/>
        <end position="470"/>
    </location>
</feature>
<evidence type="ECO:0000256" key="1">
    <source>
        <dbReference type="ARBA" id="ARBA00022729"/>
    </source>
</evidence>
<gene>
    <name evidence="4" type="ORF">GCM10009430_48770</name>
</gene>
<dbReference type="EMBL" id="BAAAGE010000009">
    <property type="protein sequence ID" value="GAA0734028.1"/>
    <property type="molecule type" value="Genomic_DNA"/>
</dbReference>
<dbReference type="InterPro" id="IPR031965">
    <property type="entry name" value="CBM26"/>
</dbReference>
<keyword evidence="5" id="KW-1185">Reference proteome</keyword>
<dbReference type="Pfam" id="PF18962">
    <property type="entry name" value="Por_Secre_tail"/>
    <property type="match status" value="1"/>
</dbReference>
<proteinExistence type="predicted"/>
<dbReference type="InterPro" id="IPR017853">
    <property type="entry name" value="GH"/>
</dbReference>
<dbReference type="InterPro" id="IPR026444">
    <property type="entry name" value="Secre_tail"/>
</dbReference>
<protein>
    <recommendedName>
        <fullName evidence="3">Glycosyl hydrolase family 13 catalytic domain-containing protein</fullName>
    </recommendedName>
</protein>
<organism evidence="4 5">
    <name type="scientific">Aquimarina litoralis</name>
    <dbReference type="NCBI Taxonomy" id="584605"/>
    <lineage>
        <taxon>Bacteria</taxon>
        <taxon>Pseudomonadati</taxon>
        <taxon>Bacteroidota</taxon>
        <taxon>Flavobacteriia</taxon>
        <taxon>Flavobacteriales</taxon>
        <taxon>Flavobacteriaceae</taxon>
        <taxon>Aquimarina</taxon>
    </lineage>
</organism>